<evidence type="ECO:0000256" key="5">
    <source>
        <dbReference type="ARBA" id="ARBA00023004"/>
    </source>
</evidence>
<protein>
    <submittedName>
        <fullName evidence="9">Cytochrome P450</fullName>
    </submittedName>
</protein>
<evidence type="ECO:0000313" key="10">
    <source>
        <dbReference type="Proteomes" id="UP000298781"/>
    </source>
</evidence>
<dbReference type="PRINTS" id="PR00385">
    <property type="entry name" value="P450"/>
</dbReference>
<dbReference type="PANTHER" id="PTHR24291">
    <property type="entry name" value="CYTOCHROME P450 FAMILY 4"/>
    <property type="match status" value="1"/>
</dbReference>
<dbReference type="InterPro" id="IPR017972">
    <property type="entry name" value="Cyt_P450_CS"/>
</dbReference>
<dbReference type="GO" id="GO:0004497">
    <property type="term" value="F:monooxygenase activity"/>
    <property type="evidence" value="ECO:0007669"/>
    <property type="project" value="UniProtKB-KW"/>
</dbReference>
<dbReference type="InterPro" id="IPR002401">
    <property type="entry name" value="Cyt_P450_E_grp-I"/>
</dbReference>
<evidence type="ECO:0000313" key="9">
    <source>
        <dbReference type="EMBL" id="QCI68802.1"/>
    </source>
</evidence>
<sequence length="462" mass="50444">MTLVETPRFTPHAIDHPSEPLKALKFLRTLVRNPLETWPRALFEEPVLRLAMAGRPVLFVMDPALVEDVLVARAAIFPKAPIIQRTIGAAVGTKSIFTAEGADWRWQRRASSPPFRHEKILGFVPAMTAAADAAVARLEGQIAGAGAGTPIDMAEAMMATTFDVIVETMLSGKGGFDIERFGAEITHYFDTIGWVAALAVLRLPRWIPYPGKRRARAGNRFLKAEMARVVAERRAHPSVTPDLLDFMIQASDPETGRAMTDAELADNLLTFVVAGHETTALALTWALWLTANSPSVEQRVLDEISSVAGEAPVDAAAADRLVYTKQVIQEAMRLYPPAPLIPRVASEDTVLGTETVKARTPVYVPVYAIHRHAALWTNPDSFDPDRFSAEASKGRPRGAYLPFGAGPRICIGASFAQIEAVVIFATMLRKLKFASVPGHRPKPNTRLTLRPEGGLPMTVARR</sequence>
<name>A0A4D7BM88_9HYPH</name>
<accession>A0A4D7BM88</accession>
<dbReference type="PRINTS" id="PR00463">
    <property type="entry name" value="EP450I"/>
</dbReference>
<evidence type="ECO:0000256" key="7">
    <source>
        <dbReference type="PIRSR" id="PIRSR602401-1"/>
    </source>
</evidence>
<dbReference type="PROSITE" id="PS00086">
    <property type="entry name" value="CYTOCHROME_P450"/>
    <property type="match status" value="1"/>
</dbReference>
<dbReference type="PANTHER" id="PTHR24291:SF50">
    <property type="entry name" value="BIFUNCTIONAL ALBAFLAVENONE MONOOXYGENASE_TERPENE SYNTHASE"/>
    <property type="match status" value="1"/>
</dbReference>
<evidence type="ECO:0000256" key="6">
    <source>
        <dbReference type="ARBA" id="ARBA00023033"/>
    </source>
</evidence>
<dbReference type="OrthoDB" id="9764248at2"/>
<reference evidence="9 10" key="1">
    <citation type="submission" date="2019-04" db="EMBL/GenBank/DDBJ databases">
        <title>Phreatobacter aquaticus sp. nov.</title>
        <authorList>
            <person name="Choi A."/>
        </authorList>
    </citation>
    <scope>NUCLEOTIDE SEQUENCE [LARGE SCALE GENOMIC DNA]</scope>
    <source>
        <strain evidence="9 10">KCTC 52518</strain>
    </source>
</reference>
<keyword evidence="6 8" id="KW-0503">Monooxygenase</keyword>
<dbReference type="InterPro" id="IPR001128">
    <property type="entry name" value="Cyt_P450"/>
</dbReference>
<dbReference type="AlphaFoldDB" id="A0A4D7BM88"/>
<dbReference type="Proteomes" id="UP000298781">
    <property type="component" value="Chromosome"/>
</dbReference>
<keyword evidence="4 8" id="KW-0560">Oxidoreductase</keyword>
<evidence type="ECO:0000256" key="3">
    <source>
        <dbReference type="ARBA" id="ARBA00022723"/>
    </source>
</evidence>
<dbReference type="InterPro" id="IPR036396">
    <property type="entry name" value="Cyt_P450_sf"/>
</dbReference>
<dbReference type="InterPro" id="IPR050196">
    <property type="entry name" value="Cytochrome_P450_Monoox"/>
</dbReference>
<dbReference type="Gene3D" id="1.10.630.10">
    <property type="entry name" value="Cytochrome P450"/>
    <property type="match status" value="1"/>
</dbReference>
<dbReference type="GO" id="GO:0005506">
    <property type="term" value="F:iron ion binding"/>
    <property type="evidence" value="ECO:0007669"/>
    <property type="project" value="InterPro"/>
</dbReference>
<keyword evidence="5 7" id="KW-0408">Iron</keyword>
<keyword evidence="3 7" id="KW-0479">Metal-binding</keyword>
<dbReference type="SUPFAM" id="SSF48264">
    <property type="entry name" value="Cytochrome P450"/>
    <property type="match status" value="1"/>
</dbReference>
<comment type="cofactor">
    <cofactor evidence="7">
        <name>heme</name>
        <dbReference type="ChEBI" id="CHEBI:30413"/>
    </cofactor>
</comment>
<gene>
    <name evidence="9" type="ORF">E8M01_33955</name>
</gene>
<comment type="similarity">
    <text evidence="1 8">Belongs to the cytochrome P450 family.</text>
</comment>
<dbReference type="GO" id="GO:0020037">
    <property type="term" value="F:heme binding"/>
    <property type="evidence" value="ECO:0007669"/>
    <property type="project" value="InterPro"/>
</dbReference>
<evidence type="ECO:0000256" key="2">
    <source>
        <dbReference type="ARBA" id="ARBA00022617"/>
    </source>
</evidence>
<dbReference type="Pfam" id="PF00067">
    <property type="entry name" value="p450"/>
    <property type="match status" value="1"/>
</dbReference>
<dbReference type="KEGG" id="pstg:E8M01_33955"/>
<evidence type="ECO:0000256" key="4">
    <source>
        <dbReference type="ARBA" id="ARBA00023002"/>
    </source>
</evidence>
<dbReference type="RefSeq" id="WP_136964217.1">
    <property type="nucleotide sequence ID" value="NZ_CP039690.1"/>
</dbReference>
<dbReference type="GO" id="GO:0016705">
    <property type="term" value="F:oxidoreductase activity, acting on paired donors, with incorporation or reduction of molecular oxygen"/>
    <property type="evidence" value="ECO:0007669"/>
    <property type="project" value="InterPro"/>
</dbReference>
<organism evidence="9 10">
    <name type="scientific">Phreatobacter stygius</name>
    <dbReference type="NCBI Taxonomy" id="1940610"/>
    <lineage>
        <taxon>Bacteria</taxon>
        <taxon>Pseudomonadati</taxon>
        <taxon>Pseudomonadota</taxon>
        <taxon>Alphaproteobacteria</taxon>
        <taxon>Hyphomicrobiales</taxon>
        <taxon>Phreatobacteraceae</taxon>
        <taxon>Phreatobacter</taxon>
    </lineage>
</organism>
<evidence type="ECO:0000256" key="8">
    <source>
        <dbReference type="RuleBase" id="RU000461"/>
    </source>
</evidence>
<evidence type="ECO:0000256" key="1">
    <source>
        <dbReference type="ARBA" id="ARBA00010617"/>
    </source>
</evidence>
<keyword evidence="2 7" id="KW-0349">Heme</keyword>
<keyword evidence="10" id="KW-1185">Reference proteome</keyword>
<proteinExistence type="inferred from homology"/>
<dbReference type="EMBL" id="CP039690">
    <property type="protein sequence ID" value="QCI68802.1"/>
    <property type="molecule type" value="Genomic_DNA"/>
</dbReference>
<feature type="binding site" description="axial binding residue" evidence="7">
    <location>
        <position position="410"/>
    </location>
    <ligand>
        <name>heme</name>
        <dbReference type="ChEBI" id="CHEBI:30413"/>
    </ligand>
    <ligandPart>
        <name>Fe</name>
        <dbReference type="ChEBI" id="CHEBI:18248"/>
    </ligandPart>
</feature>